<comment type="caution">
    <text evidence="1">The sequence shown here is derived from an EMBL/GenBank/DDBJ whole genome shotgun (WGS) entry which is preliminary data.</text>
</comment>
<accession>A0A0V1CRT7</accession>
<proteinExistence type="predicted"/>
<dbReference type="EMBL" id="JYDI01000114">
    <property type="protein sequence ID" value="KRY51943.1"/>
    <property type="molecule type" value="Genomic_DNA"/>
</dbReference>
<keyword evidence="2" id="KW-1185">Reference proteome</keyword>
<dbReference type="AlphaFoldDB" id="A0A0V1CRT7"/>
<dbReference type="InterPro" id="IPR043502">
    <property type="entry name" value="DNA/RNA_pol_sf"/>
</dbReference>
<reference evidence="1 2" key="1">
    <citation type="submission" date="2015-01" db="EMBL/GenBank/DDBJ databases">
        <title>Evolution of Trichinella species and genotypes.</title>
        <authorList>
            <person name="Korhonen P.K."/>
            <person name="Edoardo P."/>
            <person name="Giuseppe L.R."/>
            <person name="Gasser R.B."/>
        </authorList>
    </citation>
    <scope>NUCLEOTIDE SEQUENCE [LARGE SCALE GENOMIC DNA]</scope>
    <source>
        <strain evidence="1">ISS120</strain>
    </source>
</reference>
<dbReference type="Proteomes" id="UP000054653">
    <property type="component" value="Unassembled WGS sequence"/>
</dbReference>
<evidence type="ECO:0000313" key="1">
    <source>
        <dbReference type="EMBL" id="KRY51943.1"/>
    </source>
</evidence>
<dbReference type="InterPro" id="IPR043128">
    <property type="entry name" value="Rev_trsase/Diguanyl_cyclase"/>
</dbReference>
<organism evidence="1 2">
    <name type="scientific">Trichinella britovi</name>
    <name type="common">Parasitic roundworm</name>
    <dbReference type="NCBI Taxonomy" id="45882"/>
    <lineage>
        <taxon>Eukaryota</taxon>
        <taxon>Metazoa</taxon>
        <taxon>Ecdysozoa</taxon>
        <taxon>Nematoda</taxon>
        <taxon>Enoplea</taxon>
        <taxon>Dorylaimia</taxon>
        <taxon>Trichinellida</taxon>
        <taxon>Trichinellidae</taxon>
        <taxon>Trichinella</taxon>
    </lineage>
</organism>
<dbReference type="SUPFAM" id="SSF56672">
    <property type="entry name" value="DNA/RNA polymerases"/>
    <property type="match status" value="1"/>
</dbReference>
<sequence length="127" mass="14010">MKKKDRSFRFCVDYRQLNSRTRKVTHPLLKIGDTLDALAGRQRGSLAELDFEVEHRAGRLHSNADELSHASSTQCRRLGAVGGRPAGRLRHSISAAVVGWRELASRMSTRVQPRHALAVAEAAQLGG</sequence>
<dbReference type="Gene3D" id="3.30.70.270">
    <property type="match status" value="1"/>
</dbReference>
<dbReference type="Gene3D" id="3.10.10.10">
    <property type="entry name" value="HIV Type 1 Reverse Transcriptase, subunit A, domain 1"/>
    <property type="match status" value="1"/>
</dbReference>
<evidence type="ECO:0000313" key="2">
    <source>
        <dbReference type="Proteomes" id="UP000054653"/>
    </source>
</evidence>
<name>A0A0V1CRT7_TRIBR</name>
<protein>
    <submittedName>
        <fullName evidence="1">Uncharacterized protein</fullName>
    </submittedName>
</protein>
<gene>
    <name evidence="1" type="ORF">T03_12456</name>
</gene>